<keyword evidence="2" id="KW-1185">Reference proteome</keyword>
<protein>
    <recommendedName>
        <fullName evidence="3">Thiol-disulfide oxidoreductase DCC</fullName>
    </recommendedName>
</protein>
<dbReference type="Proteomes" id="UP000006666">
    <property type="component" value="Chromosome"/>
</dbReference>
<dbReference type="eggNOG" id="COG3011">
    <property type="taxonomic scope" value="Bacteria"/>
</dbReference>
<dbReference type="EMBL" id="CP001686">
    <property type="protein sequence ID" value="ACV05576.1"/>
    <property type="molecule type" value="Genomic_DNA"/>
</dbReference>
<evidence type="ECO:0008006" key="3">
    <source>
        <dbReference type="Google" id="ProtNLM"/>
    </source>
</evidence>
<dbReference type="AlphaFoldDB" id="C7NL34"/>
<evidence type="ECO:0000313" key="1">
    <source>
        <dbReference type="EMBL" id="ACV05576.1"/>
    </source>
</evidence>
<organism evidence="1 2">
    <name type="scientific">Kytococcus sedentarius (strain ATCC 14392 / DSM 20547 / JCM 11482 / CCUG 33030 / NBRC 15357 / NCTC 11040 / CCM 314 / 541)</name>
    <name type="common">Micrococcus sedentarius</name>
    <dbReference type="NCBI Taxonomy" id="478801"/>
    <lineage>
        <taxon>Bacteria</taxon>
        <taxon>Bacillati</taxon>
        <taxon>Actinomycetota</taxon>
        <taxon>Actinomycetes</taxon>
        <taxon>Micrococcales</taxon>
        <taxon>Kytococcaceae</taxon>
        <taxon>Kytococcus</taxon>
    </lineage>
</organism>
<dbReference type="KEGG" id="kse:Ksed_05060"/>
<reference evidence="1 2" key="1">
    <citation type="journal article" date="2009" name="Stand. Genomic Sci.">
        <title>Complete genome sequence of Kytococcus sedentarius type strain (541).</title>
        <authorList>
            <person name="Sims D."/>
            <person name="Brettin T."/>
            <person name="Detter J.C."/>
            <person name="Han C."/>
            <person name="Lapidus A."/>
            <person name="Copeland A."/>
            <person name="Glavina Del Rio T."/>
            <person name="Nolan M."/>
            <person name="Chen F."/>
            <person name="Lucas S."/>
            <person name="Tice H."/>
            <person name="Cheng J.F."/>
            <person name="Bruce D."/>
            <person name="Goodwin L."/>
            <person name="Pitluck S."/>
            <person name="Ovchinnikova G."/>
            <person name="Pati A."/>
            <person name="Ivanova N."/>
            <person name="Mavrommatis K."/>
            <person name="Chen A."/>
            <person name="Palaniappan K."/>
            <person name="D'haeseleer P."/>
            <person name="Chain P."/>
            <person name="Bristow J."/>
            <person name="Eisen J.A."/>
            <person name="Markowitz V."/>
            <person name="Hugenholtz P."/>
            <person name="Schneider S."/>
            <person name="Goker M."/>
            <person name="Pukall R."/>
            <person name="Kyrpides N.C."/>
            <person name="Klenk H.P."/>
        </authorList>
    </citation>
    <scope>NUCLEOTIDE SEQUENCE [LARGE SCALE GENOMIC DNA]</scope>
    <source>
        <strain evidence="2">ATCC 14392 / DSM 20547 / JCM 11482 / CCUG 33030 / NBRC 15357 / NCTC 11040 / CCM 314 / 541</strain>
    </source>
</reference>
<evidence type="ECO:0000313" key="2">
    <source>
        <dbReference type="Proteomes" id="UP000006666"/>
    </source>
</evidence>
<gene>
    <name evidence="1" type="ordered locus">Ksed_05060</name>
</gene>
<dbReference type="GO" id="GO:0015035">
    <property type="term" value="F:protein-disulfide reductase activity"/>
    <property type="evidence" value="ECO:0007669"/>
    <property type="project" value="InterPro"/>
</dbReference>
<dbReference type="STRING" id="478801.Ksed_05060"/>
<dbReference type="Pfam" id="PF04134">
    <property type="entry name" value="DCC1-like"/>
    <property type="match status" value="1"/>
</dbReference>
<dbReference type="HOGENOM" id="CLU_086500_5_1_11"/>
<proteinExistence type="predicted"/>
<name>C7NL34_KYTSD</name>
<dbReference type="InterPro" id="IPR007263">
    <property type="entry name" value="DCC1-like"/>
</dbReference>
<dbReference type="RefSeq" id="WP_012801994.1">
    <property type="nucleotide sequence ID" value="NC_013169.1"/>
</dbReference>
<accession>C7NL34</accession>
<sequence length="128" mass="13304">MSALLYDPDCGFCTRAAQVLARWPVTCEVAPMTPDRLTAAGVDAQRADREIPFVDDAGQVSYGAAAIAAALRTADRSTSLGRLVWAAGAALGAPPLAWVAPPVYRLVAEHRHELPGGTPACALPPRAG</sequence>